<evidence type="ECO:0000259" key="1">
    <source>
        <dbReference type="Pfam" id="PF05685"/>
    </source>
</evidence>
<name>A0A1V9ZVL0_9STRA</name>
<dbReference type="AlphaFoldDB" id="A0A1V9ZVL0"/>
<dbReference type="Proteomes" id="UP000243217">
    <property type="component" value="Unassembled WGS sequence"/>
</dbReference>
<sequence>MKSPSANKMSERLVGDLATGEKLQYPNVTLKQLNEYVMENGPIINPVFGKQVGFCIHQAATCGGVWLVVAATIAQHINNWAGYSVYGGRVTTSQGAFILGNDRDVRMPDVAYIPREVHRNLMPAQMRSNRGELFDLTFVVEIDELSGQGSQLQNLDRKMRNYYFDNGVQLGWLIDPRPNGRIMYDYFLDEHGELKCSSNSVWRNLDGRNELPEFILYSEVLDMALN</sequence>
<dbReference type="SUPFAM" id="SSF52980">
    <property type="entry name" value="Restriction endonuclease-like"/>
    <property type="match status" value="1"/>
</dbReference>
<dbReference type="OrthoDB" id="88517at2759"/>
<keyword evidence="3" id="KW-1185">Reference proteome</keyword>
<dbReference type="CDD" id="cd06260">
    <property type="entry name" value="DUF820-like"/>
    <property type="match status" value="1"/>
</dbReference>
<dbReference type="Gene3D" id="3.90.1570.10">
    <property type="entry name" value="tt1808, chain A"/>
    <property type="match status" value="1"/>
</dbReference>
<dbReference type="EMBL" id="JNBS01001265">
    <property type="protein sequence ID" value="OQS02063.1"/>
    <property type="molecule type" value="Genomic_DNA"/>
</dbReference>
<dbReference type="InterPro" id="IPR011335">
    <property type="entry name" value="Restrct_endonuc-II-like"/>
</dbReference>
<protein>
    <recommendedName>
        <fullName evidence="1">Putative restriction endonuclease domain-containing protein</fullName>
    </recommendedName>
</protein>
<proteinExistence type="predicted"/>
<accession>A0A1V9ZVL0</accession>
<comment type="caution">
    <text evidence="2">The sequence shown here is derived from an EMBL/GenBank/DDBJ whole genome shotgun (WGS) entry which is preliminary data.</text>
</comment>
<organism evidence="2 3">
    <name type="scientific">Thraustotheca clavata</name>
    <dbReference type="NCBI Taxonomy" id="74557"/>
    <lineage>
        <taxon>Eukaryota</taxon>
        <taxon>Sar</taxon>
        <taxon>Stramenopiles</taxon>
        <taxon>Oomycota</taxon>
        <taxon>Saprolegniomycetes</taxon>
        <taxon>Saprolegniales</taxon>
        <taxon>Achlyaceae</taxon>
        <taxon>Thraustotheca</taxon>
    </lineage>
</organism>
<dbReference type="InterPro" id="IPR012296">
    <property type="entry name" value="Nuclease_put_TT1808"/>
</dbReference>
<dbReference type="InterPro" id="IPR008538">
    <property type="entry name" value="Uma2"/>
</dbReference>
<dbReference type="GO" id="GO:0006281">
    <property type="term" value="P:DNA repair"/>
    <property type="evidence" value="ECO:0007669"/>
    <property type="project" value="UniProtKB-ARBA"/>
</dbReference>
<evidence type="ECO:0000313" key="3">
    <source>
        <dbReference type="Proteomes" id="UP000243217"/>
    </source>
</evidence>
<gene>
    <name evidence="2" type="ORF">THRCLA_21517</name>
</gene>
<evidence type="ECO:0000313" key="2">
    <source>
        <dbReference type="EMBL" id="OQS02063.1"/>
    </source>
</evidence>
<dbReference type="Pfam" id="PF05685">
    <property type="entry name" value="Uma2"/>
    <property type="match status" value="1"/>
</dbReference>
<reference evidence="2 3" key="1">
    <citation type="journal article" date="2014" name="Genome Biol. Evol.">
        <title>The secreted proteins of Achlya hypogyna and Thraustotheca clavata identify the ancestral oomycete secretome and reveal gene acquisitions by horizontal gene transfer.</title>
        <authorList>
            <person name="Misner I."/>
            <person name="Blouin N."/>
            <person name="Leonard G."/>
            <person name="Richards T.A."/>
            <person name="Lane C.E."/>
        </authorList>
    </citation>
    <scope>NUCLEOTIDE SEQUENCE [LARGE SCALE GENOMIC DNA]</scope>
    <source>
        <strain evidence="2 3">ATCC 34112</strain>
    </source>
</reference>
<feature type="domain" description="Putative restriction endonuclease" evidence="1">
    <location>
        <begin position="69"/>
        <end position="177"/>
    </location>
</feature>